<reference evidence="1 2" key="1">
    <citation type="journal article" date="2016" name="PLoS Pathog.">
        <title>Biosynthesis of antibiotic leucinostatins in bio-control fungus Purpureocillium lilacinum and their inhibition on phytophthora revealed by genome mining.</title>
        <authorList>
            <person name="Wang G."/>
            <person name="Liu Z."/>
            <person name="Lin R."/>
            <person name="Li E."/>
            <person name="Mao Z."/>
            <person name="Ling J."/>
            <person name="Yang Y."/>
            <person name="Yin W.B."/>
            <person name="Xie B."/>
        </authorList>
    </citation>
    <scope>NUCLEOTIDE SEQUENCE [LARGE SCALE GENOMIC DNA]</scope>
    <source>
        <strain evidence="1">170</strain>
    </source>
</reference>
<evidence type="ECO:0000313" key="2">
    <source>
        <dbReference type="Proteomes" id="UP000078397"/>
    </source>
</evidence>
<sequence length="91" mass="10473">MKGYNMRHRATGKGRTVCGGKYLDIAKYTKLTQLNIPQHTTRYSIPLPSMLFKFSWPLAVLNTQMIRTVRSGSLLENAKVLLIVCQERVRY</sequence>
<evidence type="ECO:0000313" key="1">
    <source>
        <dbReference type="EMBL" id="OWT42876.1"/>
    </source>
</evidence>
<gene>
    <name evidence="1" type="ORF">VFPPC_17931</name>
</gene>
<dbReference type="AlphaFoldDB" id="A0A219APX8"/>
<organism evidence="1 2">
    <name type="scientific">Pochonia chlamydosporia 170</name>
    <dbReference type="NCBI Taxonomy" id="1380566"/>
    <lineage>
        <taxon>Eukaryota</taxon>
        <taxon>Fungi</taxon>
        <taxon>Dikarya</taxon>
        <taxon>Ascomycota</taxon>
        <taxon>Pezizomycotina</taxon>
        <taxon>Sordariomycetes</taxon>
        <taxon>Hypocreomycetidae</taxon>
        <taxon>Hypocreales</taxon>
        <taxon>Clavicipitaceae</taxon>
        <taxon>Pochonia</taxon>
    </lineage>
</organism>
<comment type="caution">
    <text evidence="1">The sequence shown here is derived from an EMBL/GenBank/DDBJ whole genome shotgun (WGS) entry which is preliminary data.</text>
</comment>
<dbReference type="EMBL" id="LSBJ02000005">
    <property type="protein sequence ID" value="OWT42876.1"/>
    <property type="molecule type" value="Genomic_DNA"/>
</dbReference>
<protein>
    <submittedName>
        <fullName evidence="1">Uncharacterized protein</fullName>
    </submittedName>
</protein>
<proteinExistence type="predicted"/>
<dbReference type="Proteomes" id="UP000078397">
    <property type="component" value="Unassembled WGS sequence"/>
</dbReference>
<dbReference type="RefSeq" id="XP_022285345.1">
    <property type="nucleotide sequence ID" value="XM_022429601.1"/>
</dbReference>
<accession>A0A219APX8</accession>
<dbReference type="GeneID" id="33936821"/>
<keyword evidence="2" id="KW-1185">Reference proteome</keyword>
<name>A0A219APX8_METCM</name>
<dbReference type="KEGG" id="pchm:VFPPC_17931"/>